<dbReference type="PANTHER" id="PTHR33710:SF77">
    <property type="entry name" value="DNASE I-LIKE SUPERFAMILY PROTEIN"/>
    <property type="match status" value="1"/>
</dbReference>
<dbReference type="EMBL" id="JAATIP010000038">
    <property type="protein sequence ID" value="KAF4387438.1"/>
    <property type="molecule type" value="Genomic_DNA"/>
</dbReference>
<dbReference type="AlphaFoldDB" id="A0A7J6GXM8"/>
<evidence type="ECO:0008006" key="4">
    <source>
        <dbReference type="Google" id="ProtNLM"/>
    </source>
</evidence>
<evidence type="ECO:0000313" key="2">
    <source>
        <dbReference type="EMBL" id="KAF4387438.1"/>
    </source>
</evidence>
<evidence type="ECO:0000313" key="3">
    <source>
        <dbReference type="Proteomes" id="UP000525078"/>
    </source>
</evidence>
<protein>
    <recommendedName>
        <fullName evidence="4">Endonuclease/exonuclease/phosphatase domain-containing protein</fullName>
    </recommendedName>
</protein>
<proteinExistence type="predicted"/>
<feature type="region of interest" description="Disordered" evidence="1">
    <location>
        <begin position="162"/>
        <end position="249"/>
    </location>
</feature>
<reference evidence="2 3" key="1">
    <citation type="journal article" date="2020" name="bioRxiv">
        <title>Sequence and annotation of 42 cannabis genomes reveals extensive copy number variation in cannabinoid synthesis and pathogen resistance genes.</title>
        <authorList>
            <person name="Mckernan K.J."/>
            <person name="Helbert Y."/>
            <person name="Kane L.T."/>
            <person name="Ebling H."/>
            <person name="Zhang L."/>
            <person name="Liu B."/>
            <person name="Eaton Z."/>
            <person name="Mclaughlin S."/>
            <person name="Kingan S."/>
            <person name="Baybayan P."/>
            <person name="Concepcion G."/>
            <person name="Jordan M."/>
            <person name="Riva A."/>
            <person name="Barbazuk W."/>
            <person name="Harkins T."/>
        </authorList>
    </citation>
    <scope>NUCLEOTIDE SEQUENCE [LARGE SCALE GENOMIC DNA]</scope>
    <source>
        <strain evidence="3">cv. Jamaican Lion 4</strain>
        <tissue evidence="2">Leaf</tissue>
    </source>
</reference>
<gene>
    <name evidence="2" type="ORF">F8388_011586</name>
</gene>
<accession>A0A7J6GXM8</accession>
<dbReference type="Gene3D" id="3.60.10.10">
    <property type="entry name" value="Endonuclease/exonuclease/phosphatase"/>
    <property type="match status" value="1"/>
</dbReference>
<feature type="region of interest" description="Disordered" evidence="1">
    <location>
        <begin position="111"/>
        <end position="150"/>
    </location>
</feature>
<sequence length="486" mass="54824">MESSQIDIPFGKPPGITTKESSDQGLSNKVNILGQELLDFTNKSSDLVLGSQAHCVDWPSNECWAQPKARELLMGALTVDKYHREPTLFNPIIDIEDFRVQEHLYGPRKRKATDGLIFRPNTKGNSSPSSSNPVNQWAGKETNYPSSSNTIVEDDSKVIFDSPASLTGVPTVNNYSPGSQGESKQPTPRRGRKPKTLGNLVEDGVRKRRGRPPKSQSPLAATPKTFKRGKNTNSKLGGNASTSNNWDDRNFDLKDSSKYLIIGEISSDPPGIPWKLLGTYRPPTRVDKEQFWVQMGDIVMKSQFPLLLLGDMNGTLNDKECFNYNGNAPDTRGGSSNGTGPMKRARLDRGLVSTDWRILFPDAIINHLTATASDHRPLMLDTTGGVKCKGRQFKYENMWERDPRSFWVVKEAWKDRRHANSMINFHRKVKTTGRKLRSWNKTQFTHLTRQIQIAKSNLQHTEQQNPDNWIQTHKERGVGHTFDVRR</sequence>
<organism evidence="2 3">
    <name type="scientific">Cannabis sativa</name>
    <name type="common">Hemp</name>
    <name type="synonym">Marijuana</name>
    <dbReference type="NCBI Taxonomy" id="3483"/>
    <lineage>
        <taxon>Eukaryota</taxon>
        <taxon>Viridiplantae</taxon>
        <taxon>Streptophyta</taxon>
        <taxon>Embryophyta</taxon>
        <taxon>Tracheophyta</taxon>
        <taxon>Spermatophyta</taxon>
        <taxon>Magnoliopsida</taxon>
        <taxon>eudicotyledons</taxon>
        <taxon>Gunneridae</taxon>
        <taxon>Pentapetalae</taxon>
        <taxon>rosids</taxon>
        <taxon>fabids</taxon>
        <taxon>Rosales</taxon>
        <taxon>Cannabaceae</taxon>
        <taxon>Cannabis</taxon>
    </lineage>
</organism>
<feature type="region of interest" description="Disordered" evidence="1">
    <location>
        <begin position="1"/>
        <end position="24"/>
    </location>
</feature>
<feature type="compositionally biased region" description="Polar residues" evidence="1">
    <location>
        <begin position="164"/>
        <end position="186"/>
    </location>
</feature>
<name>A0A7J6GXM8_CANSA</name>
<dbReference type="InterPro" id="IPR036691">
    <property type="entry name" value="Endo/exonu/phosph_ase_sf"/>
</dbReference>
<dbReference type="SUPFAM" id="SSF56219">
    <property type="entry name" value="DNase I-like"/>
    <property type="match status" value="1"/>
</dbReference>
<dbReference type="Proteomes" id="UP000525078">
    <property type="component" value="Unassembled WGS sequence"/>
</dbReference>
<feature type="compositionally biased region" description="Polar residues" evidence="1">
    <location>
        <begin position="231"/>
        <end position="245"/>
    </location>
</feature>
<evidence type="ECO:0000256" key="1">
    <source>
        <dbReference type="SAM" id="MobiDB-lite"/>
    </source>
</evidence>
<comment type="caution">
    <text evidence="2">The sequence shown here is derived from an EMBL/GenBank/DDBJ whole genome shotgun (WGS) entry which is preliminary data.</text>
</comment>
<dbReference type="PANTHER" id="PTHR33710">
    <property type="entry name" value="BNAC02G09200D PROTEIN"/>
    <property type="match status" value="1"/>
</dbReference>